<dbReference type="InterPro" id="IPR000668">
    <property type="entry name" value="Peptidase_C1A_C"/>
</dbReference>
<dbReference type="AlphaFoldDB" id="A0ABC9EPC9"/>
<protein>
    <recommendedName>
        <fullName evidence="1">Peptidase C1A papain C-terminal domain-containing protein</fullName>
    </recommendedName>
</protein>
<evidence type="ECO:0000259" key="1">
    <source>
        <dbReference type="Pfam" id="PF00112"/>
    </source>
</evidence>
<dbReference type="SUPFAM" id="SSF54001">
    <property type="entry name" value="Cysteine proteinases"/>
    <property type="match status" value="1"/>
</dbReference>
<dbReference type="EMBL" id="OZ075114">
    <property type="protein sequence ID" value="CAL5060418.1"/>
    <property type="molecule type" value="Genomic_DNA"/>
</dbReference>
<evidence type="ECO:0000313" key="3">
    <source>
        <dbReference type="Proteomes" id="UP001497457"/>
    </source>
</evidence>
<organism evidence="2 3">
    <name type="scientific">Urochloa decumbens</name>
    <dbReference type="NCBI Taxonomy" id="240449"/>
    <lineage>
        <taxon>Eukaryota</taxon>
        <taxon>Viridiplantae</taxon>
        <taxon>Streptophyta</taxon>
        <taxon>Embryophyta</taxon>
        <taxon>Tracheophyta</taxon>
        <taxon>Spermatophyta</taxon>
        <taxon>Magnoliopsida</taxon>
        <taxon>Liliopsida</taxon>
        <taxon>Poales</taxon>
        <taxon>Poaceae</taxon>
        <taxon>PACMAD clade</taxon>
        <taxon>Panicoideae</taxon>
        <taxon>Panicodae</taxon>
        <taxon>Paniceae</taxon>
        <taxon>Melinidinae</taxon>
        <taxon>Urochloa</taxon>
    </lineage>
</organism>
<accession>A0ABC9EPC9</accession>
<gene>
    <name evidence="2" type="ORF">URODEC1_LOCUS97165</name>
</gene>
<reference evidence="3" key="1">
    <citation type="submission" date="2024-06" db="EMBL/GenBank/DDBJ databases">
        <authorList>
            <person name="Ryan C."/>
        </authorList>
    </citation>
    <scope>NUCLEOTIDE SEQUENCE [LARGE SCALE GENOMIC DNA]</scope>
</reference>
<proteinExistence type="predicted"/>
<dbReference type="Gene3D" id="3.90.70.10">
    <property type="entry name" value="Cysteine proteinases"/>
    <property type="match status" value="1"/>
</dbReference>
<dbReference type="Proteomes" id="UP001497457">
    <property type="component" value="Chromosome 4rd"/>
</dbReference>
<dbReference type="Pfam" id="PF00112">
    <property type="entry name" value="Peptidase_C1"/>
    <property type="match status" value="1"/>
</dbReference>
<keyword evidence="3" id="KW-1185">Reference proteome</keyword>
<dbReference type="InterPro" id="IPR038765">
    <property type="entry name" value="Papain-like_cys_pep_sf"/>
</dbReference>
<evidence type="ECO:0000313" key="2">
    <source>
        <dbReference type="EMBL" id="CAL5060418.1"/>
    </source>
</evidence>
<name>A0ABC9EPC9_9POAL</name>
<sequence length="232" mass="26591">MSPIWKYPEALEKWTWRRQVMDDGMTKILSKLRVQGHADCAYFGTVTTLEPNLKVQCQRSVSLSIRHLKRLDQISRTRPSAGKIWRLLSLIQDIGILEEGQYTDILGGTLEETQATRYKITKIYHYEMHKLDHIEHALYRLRDGGPLLAVINISANYNECKDSGMIYRFDPARIVKDENGVPETHAVCVVSFAVEAKVPCFECQDSQGQHFGRNGFLMVDITSVIELYSIKI</sequence>
<reference evidence="2 3" key="2">
    <citation type="submission" date="2024-10" db="EMBL/GenBank/DDBJ databases">
        <authorList>
            <person name="Ryan C."/>
        </authorList>
    </citation>
    <scope>NUCLEOTIDE SEQUENCE [LARGE SCALE GENOMIC DNA]</scope>
</reference>
<feature type="domain" description="Peptidase C1A papain C-terminal" evidence="1">
    <location>
        <begin position="28"/>
        <end position="219"/>
    </location>
</feature>